<evidence type="ECO:0000256" key="12">
    <source>
        <dbReference type="ARBA" id="ARBA00023242"/>
    </source>
</evidence>
<feature type="domain" description="JmjN" evidence="15">
    <location>
        <begin position="45"/>
        <end position="87"/>
    </location>
</feature>
<feature type="compositionally biased region" description="Polar residues" evidence="14">
    <location>
        <begin position="518"/>
        <end position="534"/>
    </location>
</feature>
<evidence type="ECO:0000256" key="5">
    <source>
        <dbReference type="ARBA" id="ARBA00022833"/>
    </source>
</evidence>
<keyword evidence="18" id="KW-1185">Reference proteome</keyword>
<keyword evidence="5" id="KW-0862">Zinc</keyword>
<dbReference type="SMART" id="SM00558">
    <property type="entry name" value="JmjC"/>
    <property type="match status" value="1"/>
</dbReference>
<feature type="domain" description="JmjC" evidence="16">
    <location>
        <begin position="173"/>
        <end position="339"/>
    </location>
</feature>
<evidence type="ECO:0000256" key="9">
    <source>
        <dbReference type="ARBA" id="ARBA00023004"/>
    </source>
</evidence>
<dbReference type="FunFam" id="2.60.120.650:FF:000048">
    <property type="entry name" value="Lysine-specific demethylase 4A"/>
    <property type="match status" value="1"/>
</dbReference>
<evidence type="ECO:0000256" key="2">
    <source>
        <dbReference type="ARBA" id="ARBA00009711"/>
    </source>
</evidence>
<evidence type="ECO:0000256" key="3">
    <source>
        <dbReference type="ARBA" id="ARBA00012900"/>
    </source>
</evidence>
<evidence type="ECO:0000256" key="1">
    <source>
        <dbReference type="ARBA" id="ARBA00001954"/>
    </source>
</evidence>
<sequence length="560" mass="63411">MNFSDDIHELDSAISDYLVGCLFAEHSDSRMASDTVSQQPTGSRIMTFYPTKDEFKDFSRYIAYMESQGAHKAGMAKVIPPKDWKPRRTYDDIDDLLIPAPIQQVVTGQSGLFTQYNIQKKPMTVREFRKTANTDKFCNPRYDDFEELERKFWKNLTFNPPLYGADVNGTLYDPDVTEWNIGRLNTILDTVEKESGIKIKGVNTAYLYFGMWKSTFAWHTEDMDLYSINYLHFGEPKSWYIVPPEHGKRLERLAKGFFPGSAQSCEAFLRHKMTLISPYILKKYGIPFEKITQEAGEFVVTFPFGYHAGFNHGFNCAESTNFATERWIDYGKIATLCSCRKDMVKISMDVFVRKFQPERYKAWKAGKDVSPIDHSKPTPEAQEFLQGEERRESGKDGPIPSEEGEEDGPDATSHEENSIPKPTVGKKRQRGGEMEAEEVGDVEQAKEKTGVVQKKAKLGKDEEVKEIRGLIPTHKELKPTDVKNEQTNPLLIAKTNRNTNASRKLALQMKANNSLKTAAIKSQPQANRQSTQLTVAAPFPQDPETLPSPPDPETAPSPGP</sequence>
<keyword evidence="11" id="KW-0804">Transcription</keyword>
<evidence type="ECO:0000256" key="7">
    <source>
        <dbReference type="ARBA" id="ARBA00022964"/>
    </source>
</evidence>
<feature type="region of interest" description="Disordered" evidence="14">
    <location>
        <begin position="518"/>
        <end position="560"/>
    </location>
</feature>
<dbReference type="Proteomes" id="UP001557470">
    <property type="component" value="Unassembled WGS sequence"/>
</dbReference>
<dbReference type="Pfam" id="PF02373">
    <property type="entry name" value="JmjC"/>
    <property type="match status" value="1"/>
</dbReference>
<feature type="compositionally biased region" description="Pro residues" evidence="14">
    <location>
        <begin position="546"/>
        <end position="560"/>
    </location>
</feature>
<dbReference type="PANTHER" id="PTHR10694:SF51">
    <property type="entry name" value="[HISTONE H3]-TRIMETHYL-L-LYSINE(9) DEMETHYLASE"/>
    <property type="match status" value="1"/>
</dbReference>
<evidence type="ECO:0000256" key="8">
    <source>
        <dbReference type="ARBA" id="ARBA00023002"/>
    </source>
</evidence>
<proteinExistence type="inferred from homology"/>
<dbReference type="Gene3D" id="2.60.120.650">
    <property type="entry name" value="Cupin"/>
    <property type="match status" value="1"/>
</dbReference>
<evidence type="ECO:0000256" key="6">
    <source>
        <dbReference type="ARBA" id="ARBA00022853"/>
    </source>
</evidence>
<comment type="caution">
    <text evidence="17">The sequence shown here is derived from an EMBL/GenBank/DDBJ whole genome shotgun (WGS) entry which is preliminary data.</text>
</comment>
<evidence type="ECO:0000313" key="17">
    <source>
        <dbReference type="EMBL" id="KAL1022666.1"/>
    </source>
</evidence>
<feature type="region of interest" description="Disordered" evidence="14">
    <location>
        <begin position="366"/>
        <end position="458"/>
    </location>
</feature>
<evidence type="ECO:0000256" key="10">
    <source>
        <dbReference type="ARBA" id="ARBA00023015"/>
    </source>
</evidence>
<keyword evidence="9" id="KW-0408">Iron</keyword>
<evidence type="ECO:0000313" key="18">
    <source>
        <dbReference type="Proteomes" id="UP001557470"/>
    </source>
</evidence>
<comment type="catalytic activity">
    <reaction evidence="13">
        <text>N(6),N(6),N(6)-trimethyl-L-lysyl(9)-[histone H3] + 2 2-oxoglutarate + 2 O2 = N(6)-methyl-L-lysyl(9)-[histone H3] + 2 formaldehyde + 2 succinate + 2 CO2</text>
        <dbReference type="Rhea" id="RHEA:60200"/>
        <dbReference type="Rhea" id="RHEA-COMP:15538"/>
        <dbReference type="Rhea" id="RHEA-COMP:15542"/>
        <dbReference type="ChEBI" id="CHEBI:15379"/>
        <dbReference type="ChEBI" id="CHEBI:16526"/>
        <dbReference type="ChEBI" id="CHEBI:16810"/>
        <dbReference type="ChEBI" id="CHEBI:16842"/>
        <dbReference type="ChEBI" id="CHEBI:30031"/>
        <dbReference type="ChEBI" id="CHEBI:61929"/>
        <dbReference type="ChEBI" id="CHEBI:61961"/>
        <dbReference type="EC" id="1.14.11.66"/>
    </reaction>
</comment>
<dbReference type="GO" id="GO:0046872">
    <property type="term" value="F:metal ion binding"/>
    <property type="evidence" value="ECO:0007669"/>
    <property type="project" value="UniProtKB-KW"/>
</dbReference>
<dbReference type="EMBL" id="JAGEUA010000001">
    <property type="protein sequence ID" value="KAL1022666.1"/>
    <property type="molecule type" value="Genomic_DNA"/>
</dbReference>
<dbReference type="PROSITE" id="PS51183">
    <property type="entry name" value="JMJN"/>
    <property type="match status" value="1"/>
</dbReference>
<dbReference type="PANTHER" id="PTHR10694">
    <property type="entry name" value="LYSINE-SPECIFIC DEMETHYLASE"/>
    <property type="match status" value="1"/>
</dbReference>
<keyword evidence="10" id="KW-0805">Transcription regulation</keyword>
<feature type="compositionally biased region" description="Basic and acidic residues" evidence="14">
    <location>
        <begin position="366"/>
        <end position="377"/>
    </location>
</feature>
<keyword evidence="12" id="KW-0539">Nucleus</keyword>
<dbReference type="AlphaFoldDB" id="A0ABD0Y9T0"/>
<evidence type="ECO:0000256" key="14">
    <source>
        <dbReference type="SAM" id="MobiDB-lite"/>
    </source>
</evidence>
<organism evidence="17 18">
    <name type="scientific">Umbra pygmaea</name>
    <name type="common">Eastern mudminnow</name>
    <dbReference type="NCBI Taxonomy" id="75934"/>
    <lineage>
        <taxon>Eukaryota</taxon>
        <taxon>Metazoa</taxon>
        <taxon>Chordata</taxon>
        <taxon>Craniata</taxon>
        <taxon>Vertebrata</taxon>
        <taxon>Euteleostomi</taxon>
        <taxon>Actinopterygii</taxon>
        <taxon>Neopterygii</taxon>
        <taxon>Teleostei</taxon>
        <taxon>Protacanthopterygii</taxon>
        <taxon>Esociformes</taxon>
        <taxon>Umbridae</taxon>
        <taxon>Umbra</taxon>
    </lineage>
</organism>
<evidence type="ECO:0000256" key="13">
    <source>
        <dbReference type="ARBA" id="ARBA00049349"/>
    </source>
</evidence>
<comment type="cofactor">
    <cofactor evidence="1">
        <name>Fe(2+)</name>
        <dbReference type="ChEBI" id="CHEBI:29033"/>
    </cofactor>
</comment>
<dbReference type="SUPFAM" id="SSF51197">
    <property type="entry name" value="Clavaminate synthase-like"/>
    <property type="match status" value="1"/>
</dbReference>
<gene>
    <name evidence="17" type="ORF">UPYG_G00030700</name>
</gene>
<protein>
    <recommendedName>
        <fullName evidence="3">[histone H3]-trimethyl-L-lysine(9) demethylase</fullName>
        <ecNumber evidence="3">1.14.11.66</ecNumber>
    </recommendedName>
</protein>
<dbReference type="InterPro" id="IPR003347">
    <property type="entry name" value="JmjC_dom"/>
</dbReference>
<name>A0ABD0Y9T0_UMBPY</name>
<dbReference type="SMART" id="SM00545">
    <property type="entry name" value="JmjN"/>
    <property type="match status" value="1"/>
</dbReference>
<dbReference type="InterPro" id="IPR003349">
    <property type="entry name" value="JmjN"/>
</dbReference>
<dbReference type="EC" id="1.14.11.66" evidence="3"/>
<accession>A0ABD0Y9T0</accession>
<reference evidence="17 18" key="1">
    <citation type="submission" date="2024-06" db="EMBL/GenBank/DDBJ databases">
        <authorList>
            <person name="Pan Q."/>
            <person name="Wen M."/>
            <person name="Jouanno E."/>
            <person name="Zahm M."/>
            <person name="Klopp C."/>
            <person name="Cabau C."/>
            <person name="Louis A."/>
            <person name="Berthelot C."/>
            <person name="Parey E."/>
            <person name="Roest Crollius H."/>
            <person name="Montfort J."/>
            <person name="Robinson-Rechavi M."/>
            <person name="Bouchez O."/>
            <person name="Lampietro C."/>
            <person name="Lopez Roques C."/>
            <person name="Donnadieu C."/>
            <person name="Postlethwait J."/>
            <person name="Bobe J."/>
            <person name="Verreycken H."/>
            <person name="Guiguen Y."/>
        </authorList>
    </citation>
    <scope>NUCLEOTIDE SEQUENCE [LARGE SCALE GENOMIC DNA]</scope>
    <source>
        <strain evidence="17">Up_M1</strain>
        <tissue evidence="17">Testis</tissue>
    </source>
</reference>
<dbReference type="PROSITE" id="PS51184">
    <property type="entry name" value="JMJC"/>
    <property type="match status" value="1"/>
</dbReference>
<comment type="similarity">
    <text evidence="2">Belongs to the JHDM3 histone demethylase family.</text>
</comment>
<evidence type="ECO:0000256" key="11">
    <source>
        <dbReference type="ARBA" id="ARBA00023163"/>
    </source>
</evidence>
<keyword evidence="6" id="KW-0156">Chromatin regulator</keyword>
<evidence type="ECO:0000256" key="4">
    <source>
        <dbReference type="ARBA" id="ARBA00022723"/>
    </source>
</evidence>
<dbReference type="Pfam" id="PF02375">
    <property type="entry name" value="JmjN"/>
    <property type="match status" value="1"/>
</dbReference>
<evidence type="ECO:0000259" key="16">
    <source>
        <dbReference type="PROSITE" id="PS51184"/>
    </source>
</evidence>
<keyword evidence="4" id="KW-0479">Metal-binding</keyword>
<dbReference type="GO" id="GO:0140684">
    <property type="term" value="F:histone H3K9me2/H3K9me3 demethylase activity"/>
    <property type="evidence" value="ECO:0007669"/>
    <property type="project" value="UniProtKB-EC"/>
</dbReference>
<keyword evidence="7" id="KW-0223">Dioxygenase</keyword>
<keyword evidence="8" id="KW-0560">Oxidoreductase</keyword>
<evidence type="ECO:0000259" key="15">
    <source>
        <dbReference type="PROSITE" id="PS51183"/>
    </source>
</evidence>